<dbReference type="RefSeq" id="WP_263541961.1">
    <property type="nucleotide sequence ID" value="NZ_JAOVZO020000018.1"/>
</dbReference>
<dbReference type="InterPro" id="IPR050229">
    <property type="entry name" value="GlpE_sulfurtransferase"/>
</dbReference>
<sequence length="147" mass="15991">MSEFLHRLPEFMGNHTILTVLFFGILIAVIANEATRFGRGFKELTPAQLTQLINRENALLVDVSPQADFEKGHIPTARHVAMAQFDPEHKDLAKVKEMPVAVVCRNGQTSAQAASRLAKAGFKKVFTLGGGVASWTAADLPLAKGKH</sequence>
<reference evidence="3" key="1">
    <citation type="submission" date="2023-02" db="EMBL/GenBank/DDBJ databases">
        <title>Tahibacter soli sp. nov. isolated from soil.</title>
        <authorList>
            <person name="Baek J.H."/>
            <person name="Lee J.K."/>
            <person name="Choi D.G."/>
            <person name="Jeon C.O."/>
        </authorList>
    </citation>
    <scope>NUCLEOTIDE SEQUENCE</scope>
    <source>
        <strain evidence="3">BL</strain>
    </source>
</reference>
<accession>A0A9X4BHM0</accession>
<organism evidence="3 4">
    <name type="scientific">Tahibacter soli</name>
    <dbReference type="NCBI Taxonomy" id="2983605"/>
    <lineage>
        <taxon>Bacteria</taxon>
        <taxon>Pseudomonadati</taxon>
        <taxon>Pseudomonadota</taxon>
        <taxon>Gammaproteobacteria</taxon>
        <taxon>Lysobacterales</taxon>
        <taxon>Rhodanobacteraceae</taxon>
        <taxon>Tahibacter</taxon>
    </lineage>
</organism>
<feature type="transmembrane region" description="Helical" evidence="1">
    <location>
        <begin position="12"/>
        <end position="32"/>
    </location>
</feature>
<evidence type="ECO:0000256" key="1">
    <source>
        <dbReference type="SAM" id="Phobius"/>
    </source>
</evidence>
<dbReference type="AlphaFoldDB" id="A0A9X4BHM0"/>
<evidence type="ECO:0000259" key="2">
    <source>
        <dbReference type="PROSITE" id="PS50206"/>
    </source>
</evidence>
<dbReference type="EMBL" id="JAOVZO020000018">
    <property type="protein sequence ID" value="MDC8014325.1"/>
    <property type="molecule type" value="Genomic_DNA"/>
</dbReference>
<comment type="caution">
    <text evidence="3">The sequence shown here is derived from an EMBL/GenBank/DDBJ whole genome shotgun (WGS) entry which is preliminary data.</text>
</comment>
<dbReference type="InterPro" id="IPR001763">
    <property type="entry name" value="Rhodanese-like_dom"/>
</dbReference>
<dbReference type="Proteomes" id="UP001139971">
    <property type="component" value="Unassembled WGS sequence"/>
</dbReference>
<feature type="domain" description="Rhodanese" evidence="2">
    <location>
        <begin position="54"/>
        <end position="144"/>
    </location>
</feature>
<dbReference type="SMART" id="SM00450">
    <property type="entry name" value="RHOD"/>
    <property type="match status" value="1"/>
</dbReference>
<name>A0A9X4BHM0_9GAMM</name>
<gene>
    <name evidence="3" type="ORF">OD750_017400</name>
</gene>
<keyword evidence="4" id="KW-1185">Reference proteome</keyword>
<proteinExistence type="predicted"/>
<keyword evidence="1" id="KW-0472">Membrane</keyword>
<dbReference type="CDD" id="cd00158">
    <property type="entry name" value="RHOD"/>
    <property type="match status" value="1"/>
</dbReference>
<dbReference type="PANTHER" id="PTHR43031">
    <property type="entry name" value="FAD-DEPENDENT OXIDOREDUCTASE"/>
    <property type="match status" value="1"/>
</dbReference>
<evidence type="ECO:0000313" key="3">
    <source>
        <dbReference type="EMBL" id="MDC8014325.1"/>
    </source>
</evidence>
<dbReference type="PANTHER" id="PTHR43031:SF18">
    <property type="entry name" value="RHODANESE-RELATED SULFURTRANSFERASES"/>
    <property type="match status" value="1"/>
</dbReference>
<dbReference type="PROSITE" id="PS50206">
    <property type="entry name" value="RHODANESE_3"/>
    <property type="match status" value="1"/>
</dbReference>
<dbReference type="InterPro" id="IPR036873">
    <property type="entry name" value="Rhodanese-like_dom_sf"/>
</dbReference>
<dbReference type="Gene3D" id="3.40.250.10">
    <property type="entry name" value="Rhodanese-like domain"/>
    <property type="match status" value="1"/>
</dbReference>
<dbReference type="SUPFAM" id="SSF52821">
    <property type="entry name" value="Rhodanese/Cell cycle control phosphatase"/>
    <property type="match status" value="1"/>
</dbReference>
<keyword evidence="1" id="KW-0812">Transmembrane</keyword>
<protein>
    <submittedName>
        <fullName evidence="3">Rhodanese-like domain-containing protein</fullName>
    </submittedName>
</protein>
<evidence type="ECO:0000313" key="4">
    <source>
        <dbReference type="Proteomes" id="UP001139971"/>
    </source>
</evidence>
<keyword evidence="1" id="KW-1133">Transmembrane helix</keyword>
<dbReference type="Pfam" id="PF00581">
    <property type="entry name" value="Rhodanese"/>
    <property type="match status" value="1"/>
</dbReference>